<dbReference type="AlphaFoldDB" id="A0A0M4RLT5"/>
<dbReference type="OrthoDB" id="9815420at2"/>
<dbReference type="RefSeq" id="WP_062004819.1">
    <property type="nucleotide sequence ID" value="NZ_CP012677.1"/>
</dbReference>
<evidence type="ECO:0000259" key="1">
    <source>
        <dbReference type="Pfam" id="PF07171"/>
    </source>
</evidence>
<dbReference type="EMBL" id="CP012677">
    <property type="protein sequence ID" value="ALE91233.1"/>
    <property type="molecule type" value="Genomic_DNA"/>
</dbReference>
<proteinExistence type="predicted"/>
<gene>
    <name evidence="3" type="ORF">AOC05_00770</name>
</gene>
<dbReference type="InterPro" id="IPR010799">
    <property type="entry name" value="MlrC_C"/>
</dbReference>
<dbReference type="InterPro" id="IPR015995">
    <property type="entry name" value="MlrC_N"/>
</dbReference>
<sequence>MNASPLQPRIGIGGMSIEASNFSPHRSGFEAFNFTKDGVLLSRYTALTPGHENHDSAVADVAIWVPLVHARSLPGGMVQPQVYEALKAELIEMIHAQGPFDGFFLDIHGAMTVVGYQDAEADLTSAVREALDEESTRAGTPRTLISATMDLHGNVSADLVQYCDLITCYRMAPHEDEQDTKTRAMTNLIKRLVEGTGAPAKAYVRIPVLLPGEKTSTRLEPAKGIYEAILPIEASAGIVDASIWVGYAWADEPRCYASVVVTGDNAELAATKATELATSYWDARDDFEFVAPAADLDTCLNAALASDAKRPYVLSDSGDNPTAGGSGDVTWTLTQLVNDPRFGEGGQRTVVASVFDKDAVAACFAAGLGAKIEVSAGALVDHVHSGPIVLRGTVLHLTEGDATSGRVAVVRVGSIEAIITERRKPYHQIADFVAAGLTVTDADIVVVKIGYLEPELFELAADWMLALTPGGVDQDLARLGHKNIERPMFPFDTGMPAPDLTARIFASIPVGA</sequence>
<evidence type="ECO:0000313" key="3">
    <source>
        <dbReference type="EMBL" id="ALE91233.1"/>
    </source>
</evidence>
<feature type="domain" description="Microcystin LR degradation protein MlrC N-terminal" evidence="2">
    <location>
        <begin position="9"/>
        <end position="303"/>
    </location>
</feature>
<protein>
    <submittedName>
        <fullName evidence="3">Microcystin degradation protein MlrC</fullName>
    </submittedName>
</protein>
<dbReference type="PATRIC" id="fig|656366.3.peg.167"/>
<dbReference type="Pfam" id="PF07364">
    <property type="entry name" value="DUF1485"/>
    <property type="match status" value="1"/>
</dbReference>
<evidence type="ECO:0000313" key="4">
    <source>
        <dbReference type="Proteomes" id="UP000062833"/>
    </source>
</evidence>
<reference evidence="4" key="1">
    <citation type="submission" date="2015-09" db="EMBL/GenBank/DDBJ databases">
        <title>Complete genome of Arthrobacter alpinus strain R3.8.</title>
        <authorList>
            <person name="See-Too W.S."/>
            <person name="Chan K.G."/>
        </authorList>
    </citation>
    <scope>NUCLEOTIDE SEQUENCE [LARGE SCALE GENOMIC DNA]</scope>
    <source>
        <strain evidence="4">R3.8</strain>
    </source>
</reference>
<dbReference type="InterPro" id="IPR009197">
    <property type="entry name" value="MlrC"/>
</dbReference>
<feature type="domain" description="Microcystin LR degradation protein MlrC C-terminal" evidence="1">
    <location>
        <begin position="314"/>
        <end position="483"/>
    </location>
</feature>
<accession>A0A0M4RLT5</accession>
<name>A0A0M4RLT5_9MICC</name>
<dbReference type="PIRSF" id="PIRSF012702">
    <property type="entry name" value="UCP012702"/>
    <property type="match status" value="1"/>
</dbReference>
<organism evidence="3 4">
    <name type="scientific">Arthrobacter alpinus</name>
    <dbReference type="NCBI Taxonomy" id="656366"/>
    <lineage>
        <taxon>Bacteria</taxon>
        <taxon>Bacillati</taxon>
        <taxon>Actinomycetota</taxon>
        <taxon>Actinomycetes</taxon>
        <taxon>Micrococcales</taxon>
        <taxon>Micrococcaceae</taxon>
        <taxon>Arthrobacter</taxon>
    </lineage>
</organism>
<evidence type="ECO:0000259" key="2">
    <source>
        <dbReference type="Pfam" id="PF07364"/>
    </source>
</evidence>
<dbReference type="Proteomes" id="UP000062833">
    <property type="component" value="Chromosome"/>
</dbReference>
<dbReference type="Pfam" id="PF07171">
    <property type="entry name" value="MlrC_C"/>
    <property type="match status" value="1"/>
</dbReference>
<dbReference type="KEGG" id="aaq:AOC05_00770"/>
<keyword evidence="4" id="KW-1185">Reference proteome</keyword>